<dbReference type="AlphaFoldDB" id="A0A139AY24"/>
<feature type="compositionally biased region" description="Polar residues" evidence="1">
    <location>
        <begin position="300"/>
        <end position="316"/>
    </location>
</feature>
<feature type="region of interest" description="Disordered" evidence="1">
    <location>
        <begin position="262"/>
        <end position="281"/>
    </location>
</feature>
<dbReference type="EMBL" id="KQ965732">
    <property type="protein sequence ID" value="KXS21473.1"/>
    <property type="molecule type" value="Genomic_DNA"/>
</dbReference>
<keyword evidence="3" id="KW-1185">Reference proteome</keyword>
<reference evidence="2 3" key="1">
    <citation type="journal article" date="2015" name="Genome Biol. Evol.">
        <title>Phylogenomic analyses indicate that early fungi evolved digesting cell walls of algal ancestors of land plants.</title>
        <authorList>
            <person name="Chang Y."/>
            <person name="Wang S."/>
            <person name="Sekimoto S."/>
            <person name="Aerts A.L."/>
            <person name="Choi C."/>
            <person name="Clum A."/>
            <person name="LaButti K.M."/>
            <person name="Lindquist E.A."/>
            <person name="Yee Ngan C."/>
            <person name="Ohm R.A."/>
            <person name="Salamov A.A."/>
            <person name="Grigoriev I.V."/>
            <person name="Spatafora J.W."/>
            <person name="Berbee M.L."/>
        </authorList>
    </citation>
    <scope>NUCLEOTIDE SEQUENCE [LARGE SCALE GENOMIC DNA]</scope>
    <source>
        <strain evidence="2 3">JEL478</strain>
    </source>
</reference>
<organism evidence="2 3">
    <name type="scientific">Gonapodya prolifera (strain JEL478)</name>
    <name type="common">Monoblepharis prolifera</name>
    <dbReference type="NCBI Taxonomy" id="1344416"/>
    <lineage>
        <taxon>Eukaryota</taxon>
        <taxon>Fungi</taxon>
        <taxon>Fungi incertae sedis</taxon>
        <taxon>Chytridiomycota</taxon>
        <taxon>Chytridiomycota incertae sedis</taxon>
        <taxon>Monoblepharidomycetes</taxon>
        <taxon>Monoblepharidales</taxon>
        <taxon>Gonapodyaceae</taxon>
        <taxon>Gonapodya</taxon>
    </lineage>
</organism>
<proteinExistence type="predicted"/>
<evidence type="ECO:0000313" key="3">
    <source>
        <dbReference type="Proteomes" id="UP000070544"/>
    </source>
</evidence>
<evidence type="ECO:0000313" key="2">
    <source>
        <dbReference type="EMBL" id="KXS21473.1"/>
    </source>
</evidence>
<feature type="region of interest" description="Disordered" evidence="1">
    <location>
        <begin position="294"/>
        <end position="318"/>
    </location>
</feature>
<name>A0A139AY24_GONPJ</name>
<sequence length="417" mass="45562">MQNIQGVQAVSQGGQGMTAVSVGPTAYGTFQTMQGAQTGAGTQGLQTMQTMQTMPMQAAQSQYIIQLAHVSPHLLAMATSPALSPAIASLQHTPQLPTKSFFPLNVQLLSPPTQPAQTPSLATLPFSADAAQTSDPFLGSLLQGTDTATPNPEYEIDLDEILNTTEEDNSAESDFFSQLQSAPSLTSASAALAEPIFPYPSFSPPTTSFTAPPPFPAYSVPSASPSLATPALASGRRRSQAVPQVLPDPLWLTFRPWHSPRLPTPPAHHHPSRSLPHPRSPLFLPARRARRFLSEDPPHQQRNSPRTHPPLQTQVRPTPYLPSLRRKAKYALWEYVGLDHPLRWGMNHGEPRGPCRGWIMRMAKETILMRGASARCRRTAGVTTTPCTMRGMQTEGTARIFRTRKGSFFWTLDTSRH</sequence>
<dbReference type="Proteomes" id="UP000070544">
    <property type="component" value="Unassembled WGS sequence"/>
</dbReference>
<accession>A0A139AY24</accession>
<protein>
    <submittedName>
        <fullName evidence="2">Uncharacterized protein</fullName>
    </submittedName>
</protein>
<evidence type="ECO:0000256" key="1">
    <source>
        <dbReference type="SAM" id="MobiDB-lite"/>
    </source>
</evidence>
<gene>
    <name evidence="2" type="ORF">M427DRAFT_271219</name>
</gene>